<accession>A0A922HR19</accession>
<proteinExistence type="predicted"/>
<name>A0A922HR19_DERFA</name>
<reference evidence="2" key="2">
    <citation type="journal article" date="2022" name="Res Sq">
        <title>Comparative Genomics Reveals Insights into the Divergent Evolution of Astigmatic Mites and Household Pest Adaptations.</title>
        <authorList>
            <person name="Xiong Q."/>
            <person name="Wan A.T.-Y."/>
            <person name="Liu X.-Y."/>
            <person name="Fung C.S.-H."/>
            <person name="Xiao X."/>
            <person name="Malainual N."/>
            <person name="Hou J."/>
            <person name="Wang L."/>
            <person name="Wang M."/>
            <person name="Yang K."/>
            <person name="Cui Y."/>
            <person name="Leung E."/>
            <person name="Nong W."/>
            <person name="Shin S.-K."/>
            <person name="Au S."/>
            <person name="Jeong K.Y."/>
            <person name="Chew F.T."/>
            <person name="Hui J."/>
            <person name="Leung T.F."/>
            <person name="Tungtrongchitr A."/>
            <person name="Zhong N."/>
            <person name="Liu Z."/>
            <person name="Tsui S."/>
        </authorList>
    </citation>
    <scope>NUCLEOTIDE SEQUENCE</scope>
    <source>
        <strain evidence="2">Derf</strain>
        <tissue evidence="2">Whole organism</tissue>
    </source>
</reference>
<dbReference type="EMBL" id="ASGP02000005">
    <property type="protein sequence ID" value="KAH9506073.1"/>
    <property type="molecule type" value="Genomic_DNA"/>
</dbReference>
<feature type="transmembrane region" description="Helical" evidence="1">
    <location>
        <begin position="12"/>
        <end position="34"/>
    </location>
</feature>
<dbReference type="Proteomes" id="UP000790347">
    <property type="component" value="Unassembled WGS sequence"/>
</dbReference>
<keyword evidence="1" id="KW-0812">Transmembrane</keyword>
<keyword evidence="3" id="KW-1185">Reference proteome</keyword>
<gene>
    <name evidence="2" type="ORF">DERF_010820</name>
</gene>
<protein>
    <submittedName>
        <fullName evidence="2">Uncharacterized protein</fullName>
    </submittedName>
</protein>
<evidence type="ECO:0000256" key="1">
    <source>
        <dbReference type="SAM" id="Phobius"/>
    </source>
</evidence>
<keyword evidence="1" id="KW-0472">Membrane</keyword>
<comment type="caution">
    <text evidence="2">The sequence shown here is derived from an EMBL/GenBank/DDBJ whole genome shotgun (WGS) entry which is preliminary data.</text>
</comment>
<evidence type="ECO:0000313" key="3">
    <source>
        <dbReference type="Proteomes" id="UP000790347"/>
    </source>
</evidence>
<keyword evidence="1" id="KW-1133">Transmembrane helix</keyword>
<sequence>MNKRKIKILMFHYFVYPSLILSVVFDAIHFPVYYVPNLDNDYRIKQNRSYEEKKFKYCEIFERDCMITIDLKIFLSFYNWYSRNHSTIS</sequence>
<evidence type="ECO:0000313" key="2">
    <source>
        <dbReference type="EMBL" id="KAH9506073.1"/>
    </source>
</evidence>
<reference evidence="2" key="1">
    <citation type="submission" date="2013-05" db="EMBL/GenBank/DDBJ databases">
        <authorList>
            <person name="Yim A.K.Y."/>
            <person name="Chan T.F."/>
            <person name="Ji K.M."/>
            <person name="Liu X.Y."/>
            <person name="Zhou J.W."/>
            <person name="Li R.Q."/>
            <person name="Yang K.Y."/>
            <person name="Li J."/>
            <person name="Li M."/>
            <person name="Law P.T.W."/>
            <person name="Wu Y.L."/>
            <person name="Cai Z.L."/>
            <person name="Qin H."/>
            <person name="Bao Y."/>
            <person name="Leung R.K.K."/>
            <person name="Ng P.K.S."/>
            <person name="Zou J."/>
            <person name="Zhong X.J."/>
            <person name="Ran P.X."/>
            <person name="Zhong N.S."/>
            <person name="Liu Z.G."/>
            <person name="Tsui S.K.W."/>
        </authorList>
    </citation>
    <scope>NUCLEOTIDE SEQUENCE</scope>
    <source>
        <strain evidence="2">Derf</strain>
        <tissue evidence="2">Whole organism</tissue>
    </source>
</reference>
<dbReference type="AlphaFoldDB" id="A0A922HR19"/>
<organism evidence="2 3">
    <name type="scientific">Dermatophagoides farinae</name>
    <name type="common">American house dust mite</name>
    <dbReference type="NCBI Taxonomy" id="6954"/>
    <lineage>
        <taxon>Eukaryota</taxon>
        <taxon>Metazoa</taxon>
        <taxon>Ecdysozoa</taxon>
        <taxon>Arthropoda</taxon>
        <taxon>Chelicerata</taxon>
        <taxon>Arachnida</taxon>
        <taxon>Acari</taxon>
        <taxon>Acariformes</taxon>
        <taxon>Sarcoptiformes</taxon>
        <taxon>Astigmata</taxon>
        <taxon>Psoroptidia</taxon>
        <taxon>Analgoidea</taxon>
        <taxon>Pyroglyphidae</taxon>
        <taxon>Dermatophagoidinae</taxon>
        <taxon>Dermatophagoides</taxon>
    </lineage>
</organism>